<evidence type="ECO:0000313" key="3">
    <source>
        <dbReference type="Proteomes" id="UP000054485"/>
    </source>
</evidence>
<dbReference type="STRING" id="930992.A0A0C9ZQ86"/>
<protein>
    <submittedName>
        <fullName evidence="2">Uncharacterized protein</fullName>
    </submittedName>
</protein>
<dbReference type="EMBL" id="KN835325">
    <property type="protein sequence ID" value="KIK39870.1"/>
    <property type="molecule type" value="Genomic_DNA"/>
</dbReference>
<sequence>MSCHSARTSLATRQLSVVNIKYFQPASPIDITVFMESLSTSCQNYASLKHIYVAETTDPEDSDLVIPLSSEVFRPLLKFTGLLSVAFGSIGNYNLDDRFINDIPDAWPGIHELKFASYRPASCAVTFTAMVSLASRCRSLQSLYLTCSATQSTIIPQAEDGTEKFSPAQTALRELHLGYSQVSEVARMPYILAKVFLALSFLDWYHFFGSFDIENSSERALEEVRYQLQVLQNLADPDDHDDIDDSDVEWEDDDDDAEDSE</sequence>
<feature type="compositionally biased region" description="Acidic residues" evidence="1">
    <location>
        <begin position="236"/>
        <end position="261"/>
    </location>
</feature>
<name>A0A0C9ZQ86_9AGAM</name>
<accession>A0A0C9ZQ86</accession>
<evidence type="ECO:0000313" key="2">
    <source>
        <dbReference type="EMBL" id="KIK39870.1"/>
    </source>
</evidence>
<dbReference type="InParanoid" id="A0A0C9ZQ86"/>
<organism evidence="2 3">
    <name type="scientific">Suillus luteus UH-Slu-Lm8-n1</name>
    <dbReference type="NCBI Taxonomy" id="930992"/>
    <lineage>
        <taxon>Eukaryota</taxon>
        <taxon>Fungi</taxon>
        <taxon>Dikarya</taxon>
        <taxon>Basidiomycota</taxon>
        <taxon>Agaricomycotina</taxon>
        <taxon>Agaricomycetes</taxon>
        <taxon>Agaricomycetidae</taxon>
        <taxon>Boletales</taxon>
        <taxon>Suillineae</taxon>
        <taxon>Suillaceae</taxon>
        <taxon>Suillus</taxon>
    </lineage>
</organism>
<reference evidence="3" key="2">
    <citation type="submission" date="2015-01" db="EMBL/GenBank/DDBJ databases">
        <title>Evolutionary Origins and Diversification of the Mycorrhizal Mutualists.</title>
        <authorList>
            <consortium name="DOE Joint Genome Institute"/>
            <consortium name="Mycorrhizal Genomics Consortium"/>
            <person name="Kohler A."/>
            <person name="Kuo A."/>
            <person name="Nagy L.G."/>
            <person name="Floudas D."/>
            <person name="Copeland A."/>
            <person name="Barry K.W."/>
            <person name="Cichocki N."/>
            <person name="Veneault-Fourrey C."/>
            <person name="LaButti K."/>
            <person name="Lindquist E.A."/>
            <person name="Lipzen A."/>
            <person name="Lundell T."/>
            <person name="Morin E."/>
            <person name="Murat C."/>
            <person name="Riley R."/>
            <person name="Ohm R."/>
            <person name="Sun H."/>
            <person name="Tunlid A."/>
            <person name="Henrissat B."/>
            <person name="Grigoriev I.V."/>
            <person name="Hibbett D.S."/>
            <person name="Martin F."/>
        </authorList>
    </citation>
    <scope>NUCLEOTIDE SEQUENCE [LARGE SCALE GENOMIC DNA]</scope>
    <source>
        <strain evidence="3">UH-Slu-Lm8-n1</strain>
    </source>
</reference>
<reference evidence="2 3" key="1">
    <citation type="submission" date="2014-04" db="EMBL/GenBank/DDBJ databases">
        <authorList>
            <consortium name="DOE Joint Genome Institute"/>
            <person name="Kuo A."/>
            <person name="Ruytinx J."/>
            <person name="Rineau F."/>
            <person name="Colpaert J."/>
            <person name="Kohler A."/>
            <person name="Nagy L.G."/>
            <person name="Floudas D."/>
            <person name="Copeland A."/>
            <person name="Barry K.W."/>
            <person name="Cichocki N."/>
            <person name="Veneault-Fourrey C."/>
            <person name="LaButti K."/>
            <person name="Lindquist E.A."/>
            <person name="Lipzen A."/>
            <person name="Lundell T."/>
            <person name="Morin E."/>
            <person name="Murat C."/>
            <person name="Sun H."/>
            <person name="Tunlid A."/>
            <person name="Henrissat B."/>
            <person name="Grigoriev I.V."/>
            <person name="Hibbett D.S."/>
            <person name="Martin F."/>
            <person name="Nordberg H.P."/>
            <person name="Cantor M.N."/>
            <person name="Hua S.X."/>
        </authorList>
    </citation>
    <scope>NUCLEOTIDE SEQUENCE [LARGE SCALE GENOMIC DNA]</scope>
    <source>
        <strain evidence="2 3">UH-Slu-Lm8-n1</strain>
    </source>
</reference>
<dbReference type="Proteomes" id="UP000054485">
    <property type="component" value="Unassembled WGS sequence"/>
</dbReference>
<keyword evidence="3" id="KW-1185">Reference proteome</keyword>
<dbReference type="AlphaFoldDB" id="A0A0C9ZQ86"/>
<dbReference type="Gene3D" id="3.80.10.10">
    <property type="entry name" value="Ribonuclease Inhibitor"/>
    <property type="match status" value="1"/>
</dbReference>
<dbReference type="OrthoDB" id="2689770at2759"/>
<proteinExistence type="predicted"/>
<dbReference type="HOGENOM" id="CLU_1066260_0_0_1"/>
<feature type="region of interest" description="Disordered" evidence="1">
    <location>
        <begin position="235"/>
        <end position="261"/>
    </location>
</feature>
<gene>
    <name evidence="2" type="ORF">CY34DRAFT_14105</name>
</gene>
<evidence type="ECO:0000256" key="1">
    <source>
        <dbReference type="SAM" id="MobiDB-lite"/>
    </source>
</evidence>
<dbReference type="InterPro" id="IPR032675">
    <property type="entry name" value="LRR_dom_sf"/>
</dbReference>